<keyword evidence="8" id="KW-1185">Reference proteome</keyword>
<proteinExistence type="predicted"/>
<evidence type="ECO:0000256" key="6">
    <source>
        <dbReference type="SAM" id="Phobius"/>
    </source>
</evidence>
<dbReference type="PANTHER" id="PTHR43243:SF4">
    <property type="entry name" value="CATIONIC AMINO ACID TRANSPORTER 4"/>
    <property type="match status" value="1"/>
</dbReference>
<organism evidence="7 8">
    <name type="scientific">Pseudoclavibacter caeni</name>
    <dbReference type="NCBI Taxonomy" id="908846"/>
    <lineage>
        <taxon>Bacteria</taxon>
        <taxon>Bacillati</taxon>
        <taxon>Actinomycetota</taxon>
        <taxon>Actinomycetes</taxon>
        <taxon>Micrococcales</taxon>
        <taxon>Microbacteriaceae</taxon>
        <taxon>Pseudoclavibacter</taxon>
    </lineage>
</organism>
<keyword evidence="2" id="KW-0813">Transport</keyword>
<dbReference type="PANTHER" id="PTHR43243">
    <property type="entry name" value="INNER MEMBRANE TRANSPORTER YGJI-RELATED"/>
    <property type="match status" value="1"/>
</dbReference>
<feature type="transmembrane region" description="Helical" evidence="6">
    <location>
        <begin position="92"/>
        <end position="113"/>
    </location>
</feature>
<feature type="transmembrane region" description="Helical" evidence="6">
    <location>
        <begin position="313"/>
        <end position="342"/>
    </location>
</feature>
<dbReference type="EMBL" id="WBKA01000008">
    <property type="protein sequence ID" value="KAB1631225.1"/>
    <property type="molecule type" value="Genomic_DNA"/>
</dbReference>
<dbReference type="PIRSF" id="PIRSF006060">
    <property type="entry name" value="AA_transporter"/>
    <property type="match status" value="1"/>
</dbReference>
<sequence>MSLLQNMFHKEDPQVYLRKDAHLKRVLTVRDFLALGVGTIVSASIFTLPGQVAAQHTGPAVALSYIGAAVVAGLVAFAYAEMASVMPFAGSAYSWINVVFGEVWGWIAGWALLAEYLLAVAFVASGLSSNLQGMLGTVGVTLPTNLANPMGTAGGFVDLIAVLAIVIVFLLLSRGVSAAAHVQNVLVVFKVAAIALFIIVGATALHPENYVPFIPEYRVNEDGTAFGGWQGIYAGVSMIFLAYIGFDSIAANSAEAKDPQRTMPRGILGSLLIAVTLFVAVSLVLVGMNHYSVYGGTAAEPIGFALRNAGHPVIAVIVQIIAVVGMFTALIGMLLAGSRLLYSFGRDRLLPGWLGHLNERHLPNRALLVITVLTIVIGAFFPFTFLSQLVSAGTLIAFVFVSLGVYALRRREGRDLPEATFKVPWYPVLPGLAALASAFVFIGLNKDAQIVAGVWFALGLVIYFAYGVWHARARRAVEAAKADIEA</sequence>
<feature type="transmembrane region" description="Helical" evidence="6">
    <location>
        <begin position="153"/>
        <end position="173"/>
    </location>
</feature>
<dbReference type="Gene3D" id="1.20.1740.10">
    <property type="entry name" value="Amino acid/polyamine transporter I"/>
    <property type="match status" value="1"/>
</dbReference>
<evidence type="ECO:0000256" key="5">
    <source>
        <dbReference type="ARBA" id="ARBA00023136"/>
    </source>
</evidence>
<evidence type="ECO:0000256" key="4">
    <source>
        <dbReference type="ARBA" id="ARBA00022989"/>
    </source>
</evidence>
<dbReference type="OrthoDB" id="9762947at2"/>
<feature type="transmembrane region" description="Helical" evidence="6">
    <location>
        <begin position="267"/>
        <end position="293"/>
    </location>
</feature>
<evidence type="ECO:0000256" key="2">
    <source>
        <dbReference type="ARBA" id="ARBA00022448"/>
    </source>
</evidence>
<feature type="transmembrane region" description="Helical" evidence="6">
    <location>
        <begin position="226"/>
        <end position="246"/>
    </location>
</feature>
<dbReference type="Pfam" id="PF13520">
    <property type="entry name" value="AA_permease_2"/>
    <property type="match status" value="1"/>
</dbReference>
<feature type="transmembrane region" description="Helical" evidence="6">
    <location>
        <begin position="185"/>
        <end position="206"/>
    </location>
</feature>
<evidence type="ECO:0000256" key="1">
    <source>
        <dbReference type="ARBA" id="ARBA00004141"/>
    </source>
</evidence>
<comment type="caution">
    <text evidence="7">The sequence shown here is derived from an EMBL/GenBank/DDBJ whole genome shotgun (WGS) entry which is preliminary data.</text>
</comment>
<dbReference type="InterPro" id="IPR002293">
    <property type="entry name" value="AA/rel_permease1"/>
</dbReference>
<evidence type="ECO:0000256" key="3">
    <source>
        <dbReference type="ARBA" id="ARBA00022692"/>
    </source>
</evidence>
<evidence type="ECO:0000313" key="7">
    <source>
        <dbReference type="EMBL" id="KAB1631225.1"/>
    </source>
</evidence>
<dbReference type="GO" id="GO:0015171">
    <property type="term" value="F:amino acid transmembrane transporter activity"/>
    <property type="evidence" value="ECO:0007669"/>
    <property type="project" value="TreeGrafter"/>
</dbReference>
<keyword evidence="4 6" id="KW-1133">Transmembrane helix</keyword>
<reference evidence="7 8" key="1">
    <citation type="submission" date="2019-09" db="EMBL/GenBank/DDBJ databases">
        <title>Phylogeny of genus Pseudoclavibacter and closely related genus.</title>
        <authorList>
            <person name="Li Y."/>
        </authorList>
    </citation>
    <scope>NUCLEOTIDE SEQUENCE [LARGE SCALE GENOMIC DNA]</scope>
    <source>
        <strain evidence="7 8">JCM 16921</strain>
    </source>
</reference>
<feature type="transmembrane region" description="Helical" evidence="6">
    <location>
        <begin position="60"/>
        <end position="80"/>
    </location>
</feature>
<feature type="transmembrane region" description="Helical" evidence="6">
    <location>
        <begin position="362"/>
        <end position="383"/>
    </location>
</feature>
<dbReference type="RefSeq" id="WP_158036810.1">
    <property type="nucleotide sequence ID" value="NZ_BAAAZV010000001.1"/>
</dbReference>
<feature type="transmembrane region" description="Helical" evidence="6">
    <location>
        <begin position="450"/>
        <end position="469"/>
    </location>
</feature>
<keyword evidence="3 6" id="KW-0812">Transmembrane</keyword>
<feature type="transmembrane region" description="Helical" evidence="6">
    <location>
        <begin position="423"/>
        <end position="444"/>
    </location>
</feature>
<feature type="transmembrane region" description="Helical" evidence="6">
    <location>
        <begin position="32"/>
        <end position="54"/>
    </location>
</feature>
<accession>A0A7C8FTE0</accession>
<gene>
    <name evidence="7" type="ORF">F8O02_08450</name>
</gene>
<protein>
    <submittedName>
        <fullName evidence="7">Amino acid permease</fullName>
    </submittedName>
</protein>
<dbReference type="GO" id="GO:0016020">
    <property type="term" value="C:membrane"/>
    <property type="evidence" value="ECO:0007669"/>
    <property type="project" value="UniProtKB-SubCell"/>
</dbReference>
<keyword evidence="5 6" id="KW-0472">Membrane</keyword>
<evidence type="ECO:0000313" key="8">
    <source>
        <dbReference type="Proteomes" id="UP000481339"/>
    </source>
</evidence>
<comment type="subcellular location">
    <subcellularLocation>
        <location evidence="1">Membrane</location>
        <topology evidence="1">Multi-pass membrane protein</topology>
    </subcellularLocation>
</comment>
<name>A0A7C8FTE0_9MICO</name>
<dbReference type="Proteomes" id="UP000481339">
    <property type="component" value="Unassembled WGS sequence"/>
</dbReference>
<feature type="transmembrane region" description="Helical" evidence="6">
    <location>
        <begin position="389"/>
        <end position="408"/>
    </location>
</feature>
<dbReference type="AlphaFoldDB" id="A0A7C8FTE0"/>